<gene>
    <name evidence="2" type="ordered locus">Lbys_0037</name>
</gene>
<feature type="transmembrane region" description="Helical" evidence="1">
    <location>
        <begin position="38"/>
        <end position="56"/>
    </location>
</feature>
<reference key="1">
    <citation type="submission" date="2010-11" db="EMBL/GenBank/DDBJ databases">
        <title>The complete genome of Leadbetterella byssophila DSM 17132.</title>
        <authorList>
            <consortium name="US DOE Joint Genome Institute (JGI-PGF)"/>
            <person name="Lucas S."/>
            <person name="Copeland A."/>
            <person name="Lapidus A."/>
            <person name="Glavina del Rio T."/>
            <person name="Dalin E."/>
            <person name="Tice H."/>
            <person name="Bruce D."/>
            <person name="Goodwin L."/>
            <person name="Pitluck S."/>
            <person name="Kyrpides N."/>
            <person name="Mavromatis K."/>
            <person name="Ivanova N."/>
            <person name="Teshima H."/>
            <person name="Brettin T."/>
            <person name="Detter J.C."/>
            <person name="Han C."/>
            <person name="Tapia R."/>
            <person name="Land M."/>
            <person name="Hauser L."/>
            <person name="Markowitz V."/>
            <person name="Cheng J.-F."/>
            <person name="Hugenholtz P."/>
            <person name="Woyke T."/>
            <person name="Wu D."/>
            <person name="Tindall B."/>
            <person name="Pomrenke H.G."/>
            <person name="Brambilla E."/>
            <person name="Klenk H.-P."/>
            <person name="Eisen J.A."/>
        </authorList>
    </citation>
    <scope>NUCLEOTIDE SEQUENCE [LARGE SCALE GENOMIC DNA]</scope>
    <source>
        <strain>DSM 17132</strain>
    </source>
</reference>
<dbReference type="RefSeq" id="WP_013406891.1">
    <property type="nucleotide sequence ID" value="NC_014655.1"/>
</dbReference>
<evidence type="ECO:0000256" key="1">
    <source>
        <dbReference type="SAM" id="Phobius"/>
    </source>
</evidence>
<evidence type="ECO:0000313" key="3">
    <source>
        <dbReference type="Proteomes" id="UP000007435"/>
    </source>
</evidence>
<organism evidence="2 3">
    <name type="scientific">Leadbetterella byssophila (strain DSM 17132 / JCM 16389 / KACC 11308 / NBRC 106382 / 4M15)</name>
    <dbReference type="NCBI Taxonomy" id="649349"/>
    <lineage>
        <taxon>Bacteria</taxon>
        <taxon>Pseudomonadati</taxon>
        <taxon>Bacteroidota</taxon>
        <taxon>Cytophagia</taxon>
        <taxon>Cytophagales</taxon>
        <taxon>Leadbetterellaceae</taxon>
        <taxon>Leadbetterella</taxon>
    </lineage>
</organism>
<dbReference type="EMBL" id="CP002305">
    <property type="protein sequence ID" value="ADQ15833.1"/>
    <property type="molecule type" value="Genomic_DNA"/>
</dbReference>
<dbReference type="HOGENOM" id="CLU_114925_0_0_10"/>
<protein>
    <submittedName>
        <fullName evidence="2">Uncharacterized protein</fullName>
    </submittedName>
</protein>
<dbReference type="STRING" id="649349.Lbys_0037"/>
<dbReference type="AlphaFoldDB" id="E4RS17"/>
<sequence>MKLEELIQKNVGAFDEEVPAGAWMKIQTRLPRRMKFPIMRYAALLLVCMGMAYYLGKTKAQSEIRDLEKYDAKLVTYASKVQEKKSKLEQLVSSQPDLGETFNKDLTELQNDFNALKAELTTNPNTETIISAMIQNLEWQIELLNQQTQIAEKKVYML</sequence>
<dbReference type="Proteomes" id="UP000007435">
    <property type="component" value="Chromosome"/>
</dbReference>
<proteinExistence type="predicted"/>
<dbReference type="KEGG" id="lby:Lbys_0037"/>
<accession>E4RS17</accession>
<evidence type="ECO:0000313" key="2">
    <source>
        <dbReference type="EMBL" id="ADQ15833.1"/>
    </source>
</evidence>
<keyword evidence="1" id="KW-0472">Membrane</keyword>
<keyword evidence="1" id="KW-0812">Transmembrane</keyword>
<dbReference type="OrthoDB" id="1120747at2"/>
<keyword evidence="3" id="KW-1185">Reference proteome</keyword>
<reference evidence="2 3" key="2">
    <citation type="journal article" date="2011" name="Stand. Genomic Sci.">
        <title>Complete genome sequence of Leadbetterella byssophila type strain (4M15).</title>
        <authorList>
            <person name="Abt B."/>
            <person name="Teshima H."/>
            <person name="Lucas S."/>
            <person name="Lapidus A."/>
            <person name="Del Rio T.G."/>
            <person name="Nolan M."/>
            <person name="Tice H."/>
            <person name="Cheng J.F."/>
            <person name="Pitluck S."/>
            <person name="Liolios K."/>
            <person name="Pagani I."/>
            <person name="Ivanova N."/>
            <person name="Mavromatis K."/>
            <person name="Pati A."/>
            <person name="Tapia R."/>
            <person name="Han C."/>
            <person name="Goodwin L."/>
            <person name="Chen A."/>
            <person name="Palaniappan K."/>
            <person name="Land M."/>
            <person name="Hauser L."/>
            <person name="Chang Y.J."/>
            <person name="Jeffries C.D."/>
            <person name="Rohde M."/>
            <person name="Goker M."/>
            <person name="Tindall B.J."/>
            <person name="Detter J.C."/>
            <person name="Woyke T."/>
            <person name="Bristow J."/>
            <person name="Eisen J.A."/>
            <person name="Markowitz V."/>
            <person name="Hugenholtz P."/>
            <person name="Klenk H.P."/>
            <person name="Kyrpides N.C."/>
        </authorList>
    </citation>
    <scope>NUCLEOTIDE SEQUENCE [LARGE SCALE GENOMIC DNA]</scope>
    <source>
        <strain evidence="3">DSM 17132 / JCM 16389 / KACC 11308 / NBRC 106382 / 4M15</strain>
    </source>
</reference>
<keyword evidence="1" id="KW-1133">Transmembrane helix</keyword>
<name>E4RS17_LEAB4</name>